<feature type="transmembrane region" description="Helical" evidence="9">
    <location>
        <begin position="707"/>
        <end position="728"/>
    </location>
</feature>
<dbReference type="InterPro" id="IPR032880">
    <property type="entry name" value="CSC1/OSCA1-like_N"/>
</dbReference>
<feature type="transmembrane region" description="Helical" evidence="9">
    <location>
        <begin position="161"/>
        <end position="181"/>
    </location>
</feature>
<evidence type="ECO:0000259" key="11">
    <source>
        <dbReference type="Pfam" id="PF13967"/>
    </source>
</evidence>
<evidence type="ECO:0000256" key="7">
    <source>
        <dbReference type="ARBA" id="ARBA00036634"/>
    </source>
</evidence>
<evidence type="ECO:0000259" key="12">
    <source>
        <dbReference type="Pfam" id="PF14703"/>
    </source>
</evidence>
<feature type="transmembrane region" description="Helical" evidence="9">
    <location>
        <begin position="472"/>
        <end position="495"/>
    </location>
</feature>
<evidence type="ECO:0000256" key="8">
    <source>
        <dbReference type="SAM" id="MobiDB-lite"/>
    </source>
</evidence>
<dbReference type="Pfam" id="PF02714">
    <property type="entry name" value="RSN1_7TM"/>
    <property type="match status" value="1"/>
</dbReference>
<dbReference type="AlphaFoldDB" id="A0A3P8XVK2"/>
<evidence type="ECO:0000256" key="3">
    <source>
        <dbReference type="ARBA" id="ARBA00022448"/>
    </source>
</evidence>
<keyword evidence="5 9" id="KW-1133">Transmembrane helix</keyword>
<keyword evidence="3" id="KW-0813">Transport</keyword>
<reference evidence="13" key="3">
    <citation type="submission" date="2025-08" db="UniProtKB">
        <authorList>
            <consortium name="Ensembl"/>
        </authorList>
    </citation>
    <scope>IDENTIFICATION</scope>
</reference>
<evidence type="ECO:0000256" key="5">
    <source>
        <dbReference type="ARBA" id="ARBA00022989"/>
    </source>
</evidence>
<organism evidence="13 14">
    <name type="scientific">Esox lucius</name>
    <name type="common">Northern pike</name>
    <dbReference type="NCBI Taxonomy" id="8010"/>
    <lineage>
        <taxon>Eukaryota</taxon>
        <taxon>Metazoa</taxon>
        <taxon>Chordata</taxon>
        <taxon>Craniata</taxon>
        <taxon>Vertebrata</taxon>
        <taxon>Euteleostomi</taxon>
        <taxon>Actinopterygii</taxon>
        <taxon>Neopterygii</taxon>
        <taxon>Teleostei</taxon>
        <taxon>Protacanthopterygii</taxon>
        <taxon>Esociformes</taxon>
        <taxon>Esocidae</taxon>
        <taxon>Esox</taxon>
    </lineage>
</organism>
<keyword evidence="14" id="KW-1185">Reference proteome</keyword>
<feature type="compositionally biased region" description="Polar residues" evidence="8">
    <location>
        <begin position="765"/>
        <end position="775"/>
    </location>
</feature>
<protein>
    <recommendedName>
        <fullName evidence="15">Transmembrane protein 63C</fullName>
    </recommendedName>
</protein>
<dbReference type="Bgee" id="ENSELUG00000008218">
    <property type="expression patterns" value="Expressed in brain and 4 other cell types or tissues"/>
</dbReference>
<feature type="domain" description="CSC1/OSCA1-like 7TM region" evidence="10">
    <location>
        <begin position="431"/>
        <end position="689"/>
    </location>
</feature>
<feature type="transmembrane region" description="Helical" evidence="9">
    <location>
        <begin position="673"/>
        <end position="695"/>
    </location>
</feature>
<dbReference type="PANTHER" id="PTHR13018">
    <property type="entry name" value="PROBABLE MEMBRANE PROTEIN DUF221-RELATED"/>
    <property type="match status" value="1"/>
</dbReference>
<evidence type="ECO:0008006" key="15">
    <source>
        <dbReference type="Google" id="ProtNLM"/>
    </source>
</evidence>
<evidence type="ECO:0000256" key="9">
    <source>
        <dbReference type="SAM" id="Phobius"/>
    </source>
</evidence>
<evidence type="ECO:0000313" key="13">
    <source>
        <dbReference type="Ensembl" id="ENSELUP00000007353.3"/>
    </source>
</evidence>
<feature type="transmembrane region" description="Helical" evidence="9">
    <location>
        <begin position="56"/>
        <end position="80"/>
    </location>
</feature>
<feature type="transmembrane region" description="Helical" evidence="9">
    <location>
        <begin position="623"/>
        <end position="652"/>
    </location>
</feature>
<dbReference type="Ensembl" id="ENSELUT00000007406.3">
    <property type="protein sequence ID" value="ENSELUP00000007353.3"/>
    <property type="gene ID" value="ENSELUG00000008218.3"/>
</dbReference>
<keyword evidence="4 9" id="KW-0812">Transmembrane</keyword>
<dbReference type="Pfam" id="PF13967">
    <property type="entry name" value="RSN1_TM"/>
    <property type="match status" value="1"/>
</dbReference>
<dbReference type="GeneTree" id="ENSGT00940000159072"/>
<accession>A0A3P8XVK2</accession>
<evidence type="ECO:0000256" key="1">
    <source>
        <dbReference type="ARBA" id="ARBA00004141"/>
    </source>
</evidence>
<comment type="subcellular location">
    <subcellularLocation>
        <location evidence="1">Membrane</location>
        <topology evidence="1">Multi-pass membrane protein</topology>
    </subcellularLocation>
</comment>
<dbReference type="GO" id="GO:0005886">
    <property type="term" value="C:plasma membrane"/>
    <property type="evidence" value="ECO:0007669"/>
    <property type="project" value="TreeGrafter"/>
</dbReference>
<dbReference type="InterPro" id="IPR003864">
    <property type="entry name" value="CSC1/OSCA1-like_7TM"/>
</dbReference>
<comment type="catalytic activity">
    <reaction evidence="7">
        <text>Ca(2+)(in) = Ca(2+)(out)</text>
        <dbReference type="Rhea" id="RHEA:29671"/>
        <dbReference type="ChEBI" id="CHEBI:29108"/>
    </reaction>
</comment>
<feature type="compositionally biased region" description="Acidic residues" evidence="8">
    <location>
        <begin position="778"/>
        <end position="799"/>
    </location>
</feature>
<evidence type="ECO:0000256" key="2">
    <source>
        <dbReference type="ARBA" id="ARBA00007779"/>
    </source>
</evidence>
<dbReference type="InterPro" id="IPR045122">
    <property type="entry name" value="Csc1-like"/>
</dbReference>
<sequence>MADTKLFETKAPPLDGRGLALDVLGFLDSLGEDNSTAAERCYRSHSRSSVLQGLPFGGVPTVLAINVVLWMFLLLIFSCLRKAAWDYGRLALLMENDSLTSLFYGEQSEKEKSPSESSPSDSETKDLVSLTVTNDPGGKDEEIRSKCGVDATTYLSFQRHIILLMTVVCLLSLAVILPVNFSGNLLGDNPENFGRTTVANLPAKDSFLWLHSVFALLYFIITVLCMAHHSTCLEHKEDQKVARTLMITSIPREISDPGLITKHFHEAYPSCTVTDIRFCFNVHKLMRLDSERRKAMKGRLYFATKAQKEGRIMIKTHPCAAIFCCDVCGFDQVDAEQYYSELEEKLTDEFNAEKHRISLKRLGIAFVTFRDERMTAVIVKDYSRVHCRRKPQQSSITTVVQSHRWGVSYAPAPSDIIWENLSVCGSRWWLRCFALNILLFLLLFFLTTPAIIVNTMDRFNVTQPVDSLKSPVITQFFPTLLLWAFSVLLPFIVYYSAFFESHWTRSSENQITMHKCFLLLVFMVIILPSLGLSSLDLFFRWLFDVNFLEDRDIKFQCVFLPDNGAFFVNYVITSSLIGTAMELLRIPALMVYALRLCFAKSGAERIHVKRSQAYEFQFGLEYAWTMCIYAVSMTYSITCPIIVPFGLLYLILKHMVDRYNIYYAYVPTKLNQRIHTAALSQVIVAPVLCMFWLLFFSVLRLGPVRPITLFTFISLLCCIAFSLFGFCLRKQPDKSSSYQVSYDINTGTFSVVVLQLGLTPMPSPAHQSYGTMANSQDREEEEEEDKEDQVETVETELQEPPDPYYSSPLMDSPVGYQ</sequence>
<evidence type="ECO:0000256" key="4">
    <source>
        <dbReference type="ARBA" id="ARBA00022692"/>
    </source>
</evidence>
<dbReference type="InterPro" id="IPR027815">
    <property type="entry name" value="CSC1/OSCA1-like_cyt"/>
</dbReference>
<feature type="region of interest" description="Disordered" evidence="8">
    <location>
        <begin position="105"/>
        <end position="139"/>
    </location>
</feature>
<feature type="transmembrane region" description="Helical" evidence="9">
    <location>
        <begin position="516"/>
        <end position="541"/>
    </location>
</feature>
<evidence type="ECO:0000256" key="6">
    <source>
        <dbReference type="ARBA" id="ARBA00023136"/>
    </source>
</evidence>
<dbReference type="Proteomes" id="UP000265140">
    <property type="component" value="Chromosome 15"/>
</dbReference>
<dbReference type="PANTHER" id="PTHR13018:SF21">
    <property type="entry name" value="CALCIUM PERMEABLE STRESS-GATED CATION CHANNEL 1"/>
    <property type="match status" value="1"/>
</dbReference>
<reference evidence="13" key="4">
    <citation type="submission" date="2025-09" db="UniProtKB">
        <authorList>
            <consortium name="Ensembl"/>
        </authorList>
    </citation>
    <scope>IDENTIFICATION</scope>
</reference>
<dbReference type="GO" id="GO:0005227">
    <property type="term" value="F:calcium-activated cation channel activity"/>
    <property type="evidence" value="ECO:0007669"/>
    <property type="project" value="InterPro"/>
</dbReference>
<reference evidence="13" key="2">
    <citation type="submission" date="2020-02" db="EMBL/GenBank/DDBJ databases">
        <title>Esox lucius (northern pike) genome, fEsoLuc1, primary haplotype.</title>
        <authorList>
            <person name="Myers G."/>
            <person name="Karagic N."/>
            <person name="Meyer A."/>
            <person name="Pippel M."/>
            <person name="Reichard M."/>
            <person name="Winkler S."/>
            <person name="Tracey A."/>
            <person name="Sims Y."/>
            <person name="Howe K."/>
            <person name="Rhie A."/>
            <person name="Formenti G."/>
            <person name="Durbin R."/>
            <person name="Fedrigo O."/>
            <person name="Jarvis E.D."/>
        </authorList>
    </citation>
    <scope>NUCLEOTIDE SEQUENCE [LARGE SCALE GENOMIC DNA]</scope>
</reference>
<reference evidence="14" key="1">
    <citation type="journal article" date="2014" name="PLoS ONE">
        <title>The genome and linkage map of the northern pike (Esox lucius): conserved synteny revealed between the salmonid sister group and the Neoteleostei.</title>
        <authorList>
            <person name="Rondeau E.B."/>
            <person name="Minkley D.R."/>
            <person name="Leong J.S."/>
            <person name="Messmer A.M."/>
            <person name="Jantzen J.R."/>
            <person name="von Schalburg K.R."/>
            <person name="Lemon C."/>
            <person name="Bird N.H."/>
            <person name="Koop B.F."/>
        </authorList>
    </citation>
    <scope>NUCLEOTIDE SEQUENCE</scope>
</reference>
<name>A0A3P8XVK2_ESOLU</name>
<gene>
    <name evidence="13" type="primary">TMEM63C</name>
</gene>
<feature type="domain" description="CSC1/OSCA1-like cytosolic" evidence="12">
    <location>
        <begin position="242"/>
        <end position="420"/>
    </location>
</feature>
<keyword evidence="6 9" id="KW-0472">Membrane</keyword>
<comment type="similarity">
    <text evidence="2">Belongs to the CSC1 (TC 1.A.17) family.</text>
</comment>
<dbReference type="Pfam" id="PF14703">
    <property type="entry name" value="PHM7_cyt"/>
    <property type="match status" value="1"/>
</dbReference>
<feature type="domain" description="CSC1/OSCA1-like N-terminal transmembrane" evidence="11">
    <location>
        <begin position="61"/>
        <end position="226"/>
    </location>
</feature>
<evidence type="ECO:0000313" key="14">
    <source>
        <dbReference type="Proteomes" id="UP000265140"/>
    </source>
</evidence>
<proteinExistence type="inferred from homology"/>
<feature type="transmembrane region" description="Helical" evidence="9">
    <location>
        <begin position="207"/>
        <end position="227"/>
    </location>
</feature>
<evidence type="ECO:0000259" key="10">
    <source>
        <dbReference type="Pfam" id="PF02714"/>
    </source>
</evidence>
<feature type="transmembrane region" description="Helical" evidence="9">
    <location>
        <begin position="428"/>
        <end position="452"/>
    </location>
</feature>
<feature type="region of interest" description="Disordered" evidence="8">
    <location>
        <begin position="763"/>
        <end position="817"/>
    </location>
</feature>